<dbReference type="WBParaSite" id="sdigi.contig5.g640.t1">
    <property type="protein sequence ID" value="sdigi.contig5.g640.t1"/>
    <property type="gene ID" value="sdigi.contig5.g640"/>
</dbReference>
<evidence type="ECO:0000256" key="2">
    <source>
        <dbReference type="SAM" id="Phobius"/>
    </source>
</evidence>
<proteinExistence type="predicted"/>
<feature type="region of interest" description="Disordered" evidence="1">
    <location>
        <begin position="52"/>
        <end position="101"/>
    </location>
</feature>
<reference evidence="4" key="1">
    <citation type="submission" date="2022-11" db="UniProtKB">
        <authorList>
            <consortium name="WormBaseParasite"/>
        </authorList>
    </citation>
    <scope>IDENTIFICATION</scope>
</reference>
<protein>
    <submittedName>
        <fullName evidence="4">Uncharacterized protein</fullName>
    </submittedName>
</protein>
<keyword evidence="3" id="KW-1185">Reference proteome</keyword>
<feature type="transmembrane region" description="Helical" evidence="2">
    <location>
        <begin position="6"/>
        <end position="30"/>
    </location>
</feature>
<accession>A0A915PW89</accession>
<keyword evidence="2" id="KW-0472">Membrane</keyword>
<name>A0A915PW89_9BILA</name>
<organism evidence="3 4">
    <name type="scientific">Setaria digitata</name>
    <dbReference type="NCBI Taxonomy" id="48799"/>
    <lineage>
        <taxon>Eukaryota</taxon>
        <taxon>Metazoa</taxon>
        <taxon>Ecdysozoa</taxon>
        <taxon>Nematoda</taxon>
        <taxon>Chromadorea</taxon>
        <taxon>Rhabditida</taxon>
        <taxon>Spirurina</taxon>
        <taxon>Spiruromorpha</taxon>
        <taxon>Filarioidea</taxon>
        <taxon>Setariidae</taxon>
        <taxon>Setaria</taxon>
    </lineage>
</organism>
<dbReference type="Proteomes" id="UP000887581">
    <property type="component" value="Unplaced"/>
</dbReference>
<dbReference type="AlphaFoldDB" id="A0A915PW89"/>
<keyword evidence="2" id="KW-0812">Transmembrane</keyword>
<feature type="compositionally biased region" description="Polar residues" evidence="1">
    <location>
        <begin position="52"/>
        <end position="62"/>
    </location>
</feature>
<sequence length="136" mass="15097">MENEVRTSAVVSILIIGVLAAAGIISYVIIKRRKEGNEGVDAGQEIMDSNISAGSHQKLMSTRSRHRKERRSLPVNSRRARFSRFRSSGQQSSSINDERGDSVTVFVRQARGAVENENQLDQRRSSAVKRAVDTVI</sequence>
<evidence type="ECO:0000256" key="1">
    <source>
        <dbReference type="SAM" id="MobiDB-lite"/>
    </source>
</evidence>
<evidence type="ECO:0000313" key="4">
    <source>
        <dbReference type="WBParaSite" id="sdigi.contig5.g640.t1"/>
    </source>
</evidence>
<feature type="compositionally biased region" description="Low complexity" evidence="1">
    <location>
        <begin position="85"/>
        <end position="94"/>
    </location>
</feature>
<evidence type="ECO:0000313" key="3">
    <source>
        <dbReference type="Proteomes" id="UP000887581"/>
    </source>
</evidence>
<keyword evidence="2" id="KW-1133">Transmembrane helix</keyword>